<dbReference type="InterPro" id="IPR051941">
    <property type="entry name" value="BG_Antigen-Binding_Lectin"/>
</dbReference>
<evidence type="ECO:0000313" key="4">
    <source>
        <dbReference type="EMBL" id="MBP1965348.1"/>
    </source>
</evidence>
<dbReference type="InterPro" id="IPR018247">
    <property type="entry name" value="EF_Hand_1_Ca_BS"/>
</dbReference>
<dbReference type="InterPro" id="IPR002102">
    <property type="entry name" value="Cohesin_dom"/>
</dbReference>
<dbReference type="PROSITE" id="PS00018">
    <property type="entry name" value="EF_HAND_1"/>
    <property type="match status" value="1"/>
</dbReference>
<dbReference type="SUPFAM" id="SSF63446">
    <property type="entry name" value="Type I dockerin domain"/>
    <property type="match status" value="1"/>
</dbReference>
<dbReference type="EMBL" id="JAGGKV010000013">
    <property type="protein sequence ID" value="MBP1965348.1"/>
    <property type="molecule type" value="Genomic_DNA"/>
</dbReference>
<dbReference type="InterPro" id="IPR008979">
    <property type="entry name" value="Galactose-bd-like_sf"/>
</dbReference>
<protein>
    <recommendedName>
        <fullName evidence="6">F5/8 type C domain-containing protein</fullName>
    </recommendedName>
</protein>
<proteinExistence type="predicted"/>
<comment type="caution">
    <text evidence="4">The sequence shown here is derived from an EMBL/GenBank/DDBJ whole genome shotgun (WGS) entry which is preliminary data.</text>
</comment>
<accession>A0ABS4I3G8</accession>
<dbReference type="Pfam" id="PF00754">
    <property type="entry name" value="F5_F8_type_C"/>
    <property type="match status" value="1"/>
</dbReference>
<dbReference type="InterPro" id="IPR000421">
    <property type="entry name" value="FA58C"/>
</dbReference>
<evidence type="ECO:0000259" key="3">
    <source>
        <dbReference type="PROSITE" id="PS51820"/>
    </source>
</evidence>
<evidence type="ECO:0008006" key="6">
    <source>
        <dbReference type="Google" id="ProtNLM"/>
    </source>
</evidence>
<dbReference type="Pfam" id="PF05345">
    <property type="entry name" value="He_PIG"/>
    <property type="match status" value="1"/>
</dbReference>
<dbReference type="Gene3D" id="2.60.40.10">
    <property type="entry name" value="Immunoglobulins"/>
    <property type="match status" value="1"/>
</dbReference>
<dbReference type="SUPFAM" id="SSF49373">
    <property type="entry name" value="Invasin/intimin cell-adhesion fragments"/>
    <property type="match status" value="1"/>
</dbReference>
<dbReference type="PANTHER" id="PTHR45713:SF6">
    <property type="entry name" value="F5_8 TYPE C DOMAIN-CONTAINING PROTEIN"/>
    <property type="match status" value="1"/>
</dbReference>
<dbReference type="CDD" id="cd14254">
    <property type="entry name" value="Dockerin_II"/>
    <property type="match status" value="1"/>
</dbReference>
<dbReference type="PROSITE" id="PS50022">
    <property type="entry name" value="FA58C_3"/>
    <property type="match status" value="3"/>
</dbReference>
<feature type="domain" description="F5/8 type C" evidence="2">
    <location>
        <begin position="1011"/>
        <end position="1190"/>
    </location>
</feature>
<sequence length="2211" mass="237248">MKRLRKILSIFTATAVVVANVGAVDVLFGTHAYAARTDGTAPYTNQWAVSGPFTNEQSLGNIVPVIGESYANPNSTETSTWQYFDDRIFNRNYDDYNDLMGYFDVKQGQNTLNKWVVAGTYVYSPTAQTVQWQVGGSGVYKLFVNDTLSGQQTSISSRVSKSGTKYAINLKQGWNKLFIEIQHKNPGSNKNFFGFYTRLSDTNGNEIPGLTYSVTGPNVTNNQLKIVTQGLAIDKTAFDARNANVPANDYPSNTLPYAYDENPYVWMVGKINGNLNTSGIAPQASSFTFQAAGGNPGYTWEIADGQLPPGLTLASDGHIDGKVSDGANGESQKDYTFTVKVTDAQGSTATNPYTITVKKNPVDWFIEGKMSALSHTTGTLPNLYDPNFNYDTWAQTAKGLGMTMLSTESVQNTIYYWPSPNANLTPNDANKMYKYNALYQTQGGAWAVKDRVMQAKQAVERYGMKFGVYLSSLYEGKEILESDIQSLVARYNPWYIFADGGPEGYSNIDVAWSSARNYNDRVLIDANPNAQTGDQDITIHERGFWYSEPYNESNWKNGVLPQTKKVAHEEWNDPFTTGLDVWKAWSGGNERDNWIYLAKEILDQYGHGYVMNYDQTFGRSRGMDNLSSSLDNTNIFSMIPVTTQQLLDMRTSITKWMVNAGGPDLRESMYGTTPYTMDYTIKSGWKTDPQQAIAHGQGPDWGYAMSRDQNVYMHMIQNLIPNTSKAGFTGQASMSGIGPFDYPVDKVEWLNKGGSLPFTTQESNGKFYITIDTSSVVADPVDTIIKITTQNPARTYKMTSVKLFSSQTEPNKLKLRAESYMNNLTNAFAPATLSYTSDKTNVATVDAATGLVTAVGDGTATITVTATYNDGVNAPQVKSDTYPVKVSGGAISAALPLVGVNMSTKGAVLWGQFSMNKDLPVTFQGFTEKGGAVDILNGTNIKYHYATVDGDRNNSAGKIIVTEVPADQVPFVVNGNTMQFTGKISTSTMYSYWADITVDGKTFTSTRNYMTLIPDANVATGITPTVTSDSSNAAKLSDGIINDSTGGNLTKWVAPASDANPSITYDLGKMQNLTRVNIFFNHHMPNATNVTYYNVPKKVKIEYSVDGTNWTAGNVTNTLSGGGLPASKDTLAVPTSDTTLYGWEQEGLYYNYPVDPGKSGVQARYVRVSFPGGGQGGSPIDVLEVQVFSAADLAGLGSIKLDPKIGSDNNTVTVDVKGSSFLGDPLDLTGANITIKSENPSVAAVGADSVITAVYEGKAKINVSVKLGGNIVSDNFYVTVDANGKIHLDTFLKEVKLSLNKTTIQANKPIISSIEGLLNTGETTDLSRAAVEYKFSDPRLSVVEGSNTIIVKGDIGSGFNATVAVKVTLDGVSVESRPMTIAAVKDRIPQSQMTATATSEEFQEFLGGDNRAPMAIDGNPETAWHTKWDGSDALPQSIKLNLGGTYNIDTIAYLPRESGGNGVITGYNVYVSTNGVDFAKVASGTWANDTKAKFASFTPTNASYVKLEATAGNGGFAAAAEIDVLKVNEEVVKTIVDYKSVAVDTGIGRLPTLPAQIEAVYNDGTTGLVDVAWAPVAVDKVSHEGVFTVNGTVAGTAVQAKAICRVAADFKPTLREVKLSLDKQDIKKNEPIVGTLVGTLNTGEQLDLSKATVQYVFSDSRLEVVPGSNTIVIKGDLNKSFLATVKANVTLDGVTVETNQKTIAALSGNIANIANVSVKSVRGNGDSRYVGSKAVDGDKNTSWASSPSDNTKAPWIQLNFAAPLTISKVNLIDRGQQVNQIGEGLLEWEGGSKKVTNILWNGKPDNIVTFDTPIVTSWIKFTIDPDNKFPNVNGSEQGELGLSEFEVYTPDKEFVKTIVDYKSVAMDTNLGVIPSLPAQIEAVYNDGTTGLVDVAWAPITADMVSHAGVFTVNGTVAGTSVKAKATYRVAGVAESTPLATLTGTQQVNPGQTFDVKMGMTGVTQSVYQQVYAQDLTLHYDPMKLQLDSVTSLKEGFQVIDQNEAVPGHIRIVAASVGATQPVLAQGDVLNFKFTVKSATQATNTTISVGNVVIAGAQGNELQVSGASREVQITIPSTPVDKSALNASITNAQTKYNAAVEGNGDGLYAIGSKAQLQSAIDTAKATANDSNATQQQVDSAKAALETAVQAFESRRITADVNGGGVSIGDLAIVAGAYGKQQGQAGWNEKADVNHDGKVDIEDLAIVAKAILK</sequence>
<dbReference type="CDD" id="cd08547">
    <property type="entry name" value="Type_II_cohesin"/>
    <property type="match status" value="1"/>
</dbReference>
<dbReference type="Pfam" id="PF00404">
    <property type="entry name" value="Dockerin_1"/>
    <property type="match status" value="1"/>
</dbReference>
<dbReference type="Proteomes" id="UP001519344">
    <property type="component" value="Unassembled WGS sequence"/>
</dbReference>
<dbReference type="Gene3D" id="2.60.120.260">
    <property type="entry name" value="Galactose-binding domain-like"/>
    <property type="match status" value="3"/>
</dbReference>
<dbReference type="Pfam" id="PF02368">
    <property type="entry name" value="Big_2"/>
    <property type="match status" value="1"/>
</dbReference>
<dbReference type="Pfam" id="PF24135">
    <property type="entry name" value="DUF7402"/>
    <property type="match status" value="1"/>
</dbReference>
<gene>
    <name evidence="4" type="ORF">J2Z65_004585</name>
</gene>
<dbReference type="SUPFAM" id="SSF49384">
    <property type="entry name" value="Carbohydrate-binding domain"/>
    <property type="match status" value="1"/>
</dbReference>
<dbReference type="InterPro" id="IPR008965">
    <property type="entry name" value="CBM2/CBM3_carb-bd_dom_sf"/>
</dbReference>
<keyword evidence="5" id="KW-1185">Reference proteome</keyword>
<evidence type="ECO:0000313" key="5">
    <source>
        <dbReference type="Proteomes" id="UP001519344"/>
    </source>
</evidence>
<dbReference type="InterPro" id="IPR013783">
    <property type="entry name" value="Ig-like_fold"/>
</dbReference>
<dbReference type="Pfam" id="PF07532">
    <property type="entry name" value="Big_4"/>
    <property type="match status" value="2"/>
</dbReference>
<dbReference type="Gene3D" id="1.20.1270.90">
    <property type="entry name" value="AF1782-like"/>
    <property type="match status" value="1"/>
</dbReference>
<dbReference type="InterPro" id="IPR037524">
    <property type="entry name" value="PA14/GLEYA"/>
</dbReference>
<keyword evidence="1" id="KW-0732">Signal</keyword>
<organism evidence="4 5">
    <name type="scientific">Paenibacillus aceris</name>
    <dbReference type="NCBI Taxonomy" id="869555"/>
    <lineage>
        <taxon>Bacteria</taxon>
        <taxon>Bacillati</taxon>
        <taxon>Bacillota</taxon>
        <taxon>Bacilli</taxon>
        <taxon>Bacillales</taxon>
        <taxon>Paenibacillaceae</taxon>
        <taxon>Paenibacillus</taxon>
    </lineage>
</organism>
<dbReference type="InterPro" id="IPR003343">
    <property type="entry name" value="Big_2"/>
</dbReference>
<evidence type="ECO:0000256" key="1">
    <source>
        <dbReference type="SAM" id="SignalP"/>
    </source>
</evidence>
<dbReference type="InterPro" id="IPR002105">
    <property type="entry name" value="Dockerin_1_rpt"/>
</dbReference>
<evidence type="ECO:0000259" key="2">
    <source>
        <dbReference type="PROSITE" id="PS50022"/>
    </source>
</evidence>
<dbReference type="InterPro" id="IPR036439">
    <property type="entry name" value="Dockerin_dom_sf"/>
</dbReference>
<feature type="signal peptide" evidence="1">
    <location>
        <begin position="1"/>
        <end position="23"/>
    </location>
</feature>
<reference evidence="4 5" key="1">
    <citation type="submission" date="2021-03" db="EMBL/GenBank/DDBJ databases">
        <title>Genomic Encyclopedia of Type Strains, Phase IV (KMG-IV): sequencing the most valuable type-strain genomes for metagenomic binning, comparative biology and taxonomic classification.</title>
        <authorList>
            <person name="Goeker M."/>
        </authorList>
    </citation>
    <scope>NUCLEOTIDE SEQUENCE [LARGE SCALE GENOMIC DNA]</scope>
    <source>
        <strain evidence="4 5">DSM 24950</strain>
    </source>
</reference>
<dbReference type="Gene3D" id="2.60.40.1080">
    <property type="match status" value="2"/>
</dbReference>
<dbReference type="Pfam" id="PF22633">
    <property type="entry name" value="F5_F8_type_C_2"/>
    <property type="match status" value="1"/>
</dbReference>
<dbReference type="Gene3D" id="1.10.1330.10">
    <property type="entry name" value="Dockerin domain"/>
    <property type="match status" value="1"/>
</dbReference>
<dbReference type="PANTHER" id="PTHR45713">
    <property type="entry name" value="FTP DOMAIN-CONTAINING PROTEIN"/>
    <property type="match status" value="1"/>
</dbReference>
<feature type="chain" id="PRO_5046231262" description="F5/8 type C domain-containing protein" evidence="1">
    <location>
        <begin position="24"/>
        <end position="2211"/>
    </location>
</feature>
<dbReference type="InterPro" id="IPR011081">
    <property type="entry name" value="Big_4"/>
</dbReference>
<dbReference type="Gene3D" id="2.60.40.680">
    <property type="match status" value="1"/>
</dbReference>
<dbReference type="Pfam" id="PF00963">
    <property type="entry name" value="Cohesin"/>
    <property type="match status" value="1"/>
</dbReference>
<feature type="domain" description="PA14" evidence="3">
    <location>
        <begin position="60"/>
        <end position="211"/>
    </location>
</feature>
<name>A0ABS4I3G8_9BACL</name>
<feature type="domain" description="F5/8 type C" evidence="2">
    <location>
        <begin position="1376"/>
        <end position="1527"/>
    </location>
</feature>
<dbReference type="InterPro" id="IPR008964">
    <property type="entry name" value="Invasin/intimin_cell_adhesion"/>
</dbReference>
<dbReference type="PROSITE" id="PS51820">
    <property type="entry name" value="PA14"/>
    <property type="match status" value="1"/>
</dbReference>
<dbReference type="SUPFAM" id="SSF49785">
    <property type="entry name" value="Galactose-binding domain-like"/>
    <property type="match status" value="3"/>
</dbReference>
<dbReference type="InterPro" id="IPR055826">
    <property type="entry name" value="DUF7402"/>
</dbReference>
<feature type="domain" description="F5/8 type C" evidence="2">
    <location>
        <begin position="1698"/>
        <end position="1771"/>
    </location>
</feature>
<dbReference type="RefSeq" id="WP_244999165.1">
    <property type="nucleotide sequence ID" value="NZ_JAGGKV010000013.1"/>
</dbReference>